<dbReference type="Proteomes" id="UP000799441">
    <property type="component" value="Unassembled WGS sequence"/>
</dbReference>
<dbReference type="GO" id="GO:0005737">
    <property type="term" value="C:cytoplasm"/>
    <property type="evidence" value="ECO:0007669"/>
    <property type="project" value="UniProtKB-SubCell"/>
</dbReference>
<dbReference type="GO" id="GO:0004402">
    <property type="term" value="F:histone acetyltransferase activity"/>
    <property type="evidence" value="ECO:0007669"/>
    <property type="project" value="UniProtKB-UniRule"/>
</dbReference>
<evidence type="ECO:0000256" key="5">
    <source>
        <dbReference type="ARBA" id="ARBA00023315"/>
    </source>
</evidence>
<evidence type="ECO:0000256" key="10">
    <source>
        <dbReference type="PIRSR" id="PIRSR038084-3"/>
    </source>
</evidence>
<dbReference type="InterPro" id="IPR019467">
    <property type="entry name" value="Hat1_N"/>
</dbReference>
<dbReference type="SUPFAM" id="SSF55729">
    <property type="entry name" value="Acyl-CoA N-acyltransferases (Nat)"/>
    <property type="match status" value="1"/>
</dbReference>
<evidence type="ECO:0000313" key="13">
    <source>
        <dbReference type="EMBL" id="KAF2718057.1"/>
    </source>
</evidence>
<comment type="catalytic activity">
    <reaction evidence="6 7">
        <text>L-lysyl-[protein] + acetyl-CoA = N(6)-acetyl-L-lysyl-[protein] + CoA + H(+)</text>
        <dbReference type="Rhea" id="RHEA:45948"/>
        <dbReference type="Rhea" id="RHEA-COMP:9752"/>
        <dbReference type="Rhea" id="RHEA-COMP:10731"/>
        <dbReference type="ChEBI" id="CHEBI:15378"/>
        <dbReference type="ChEBI" id="CHEBI:29969"/>
        <dbReference type="ChEBI" id="CHEBI:57287"/>
        <dbReference type="ChEBI" id="CHEBI:57288"/>
        <dbReference type="ChEBI" id="CHEBI:61930"/>
        <dbReference type="EC" id="2.3.1.48"/>
    </reaction>
</comment>
<proteinExistence type="inferred from homology"/>
<dbReference type="InterPro" id="IPR016181">
    <property type="entry name" value="Acyl_CoA_acyltransferase"/>
</dbReference>
<dbReference type="PIRSF" id="PIRSF038084">
    <property type="entry name" value="HAT-B_cat"/>
    <property type="match status" value="1"/>
</dbReference>
<evidence type="ECO:0000256" key="2">
    <source>
        <dbReference type="ARBA" id="ARBA00013184"/>
    </source>
</evidence>
<dbReference type="EMBL" id="MU003831">
    <property type="protein sequence ID" value="KAF2718057.1"/>
    <property type="molecule type" value="Genomic_DNA"/>
</dbReference>
<comment type="subunit">
    <text evidence="7">Component of the HAT-B complex composed of at least HAT1 and HAT2. The HAT-B complex binds to histone H4 tail.</text>
</comment>
<dbReference type="Pfam" id="PF10394">
    <property type="entry name" value="Hat1_N"/>
    <property type="match status" value="1"/>
</dbReference>
<keyword evidence="5 7" id="KW-0012">Acyltransferase</keyword>
<dbReference type="Pfam" id="PF21184">
    <property type="entry name" value="HAT1_C_fung"/>
    <property type="match status" value="1"/>
</dbReference>
<organism evidence="13 14">
    <name type="scientific">Polychaeton citri CBS 116435</name>
    <dbReference type="NCBI Taxonomy" id="1314669"/>
    <lineage>
        <taxon>Eukaryota</taxon>
        <taxon>Fungi</taxon>
        <taxon>Dikarya</taxon>
        <taxon>Ascomycota</taxon>
        <taxon>Pezizomycotina</taxon>
        <taxon>Dothideomycetes</taxon>
        <taxon>Dothideomycetidae</taxon>
        <taxon>Capnodiales</taxon>
        <taxon>Capnodiaceae</taxon>
        <taxon>Polychaeton</taxon>
    </lineage>
</organism>
<gene>
    <name evidence="13" type="ORF">K431DRAFT_349052</name>
</gene>
<keyword evidence="14" id="KW-1185">Reference proteome</keyword>
<keyword evidence="7" id="KW-0539">Nucleus</keyword>
<reference evidence="13" key="1">
    <citation type="journal article" date="2020" name="Stud. Mycol.">
        <title>101 Dothideomycetes genomes: a test case for predicting lifestyles and emergence of pathogens.</title>
        <authorList>
            <person name="Haridas S."/>
            <person name="Albert R."/>
            <person name="Binder M."/>
            <person name="Bloem J."/>
            <person name="Labutti K."/>
            <person name="Salamov A."/>
            <person name="Andreopoulos B."/>
            <person name="Baker S."/>
            <person name="Barry K."/>
            <person name="Bills G."/>
            <person name="Bluhm B."/>
            <person name="Cannon C."/>
            <person name="Castanera R."/>
            <person name="Culley D."/>
            <person name="Daum C."/>
            <person name="Ezra D."/>
            <person name="Gonzalez J."/>
            <person name="Henrissat B."/>
            <person name="Kuo A."/>
            <person name="Liang C."/>
            <person name="Lipzen A."/>
            <person name="Lutzoni F."/>
            <person name="Magnuson J."/>
            <person name="Mondo S."/>
            <person name="Nolan M."/>
            <person name="Ohm R."/>
            <person name="Pangilinan J."/>
            <person name="Park H.-J."/>
            <person name="Ramirez L."/>
            <person name="Alfaro M."/>
            <person name="Sun H."/>
            <person name="Tritt A."/>
            <person name="Yoshinaga Y."/>
            <person name="Zwiers L.-H."/>
            <person name="Turgeon B."/>
            <person name="Goodwin S."/>
            <person name="Spatafora J."/>
            <person name="Crous P."/>
            <person name="Grigoriev I."/>
        </authorList>
    </citation>
    <scope>NUCLEOTIDE SEQUENCE</scope>
    <source>
        <strain evidence="13">CBS 116435</strain>
    </source>
</reference>
<evidence type="ECO:0000313" key="14">
    <source>
        <dbReference type="Proteomes" id="UP000799441"/>
    </source>
</evidence>
<comment type="subcellular location">
    <subcellularLocation>
        <location evidence="7">Cytoplasm</location>
    </subcellularLocation>
    <subcellularLocation>
        <location evidence="7">Nucleus</location>
    </subcellularLocation>
</comment>
<evidence type="ECO:0000256" key="3">
    <source>
        <dbReference type="ARBA" id="ARBA00021268"/>
    </source>
</evidence>
<dbReference type="AlphaFoldDB" id="A0A9P4Q4V2"/>
<dbReference type="InterPro" id="IPR037113">
    <property type="entry name" value="Hat1_N_sf"/>
</dbReference>
<feature type="binding site" evidence="9">
    <location>
        <position position="320"/>
    </location>
    <ligand>
        <name>acetyl-CoA</name>
        <dbReference type="ChEBI" id="CHEBI:57288"/>
    </ligand>
</feature>
<dbReference type="GO" id="GO:0000781">
    <property type="term" value="C:chromosome, telomeric region"/>
    <property type="evidence" value="ECO:0007669"/>
    <property type="project" value="GOC"/>
</dbReference>
<dbReference type="EC" id="2.3.1.48" evidence="2 7"/>
<feature type="domain" description="Histone acetyl transferase HAT1 N-terminal" evidence="12">
    <location>
        <begin position="17"/>
        <end position="173"/>
    </location>
</feature>
<evidence type="ECO:0000259" key="12">
    <source>
        <dbReference type="Pfam" id="PF10394"/>
    </source>
</evidence>
<evidence type="ECO:0000256" key="6">
    <source>
        <dbReference type="ARBA" id="ARBA00048017"/>
    </source>
</evidence>
<evidence type="ECO:0000256" key="1">
    <source>
        <dbReference type="ARBA" id="ARBA00010543"/>
    </source>
</evidence>
<protein>
    <recommendedName>
        <fullName evidence="3 7">Histone acetyltransferase type B catalytic subunit</fullName>
        <ecNumber evidence="2 7">2.3.1.48</ecNumber>
    </recommendedName>
</protein>
<evidence type="ECO:0000256" key="4">
    <source>
        <dbReference type="ARBA" id="ARBA00022679"/>
    </source>
</evidence>
<feature type="region of interest" description="Disordered" evidence="11">
    <location>
        <begin position="249"/>
        <end position="270"/>
    </location>
</feature>
<feature type="site" description="Interaction with histone H4 N-terminus" evidence="10">
    <location>
        <position position="189"/>
    </location>
</feature>
<evidence type="ECO:0000256" key="8">
    <source>
        <dbReference type="PIRSR" id="PIRSR038084-1"/>
    </source>
</evidence>
<keyword evidence="7" id="KW-0963">Cytoplasm</keyword>
<feature type="active site" description="Proton donor/acceptor" evidence="8">
    <location>
        <position position="317"/>
    </location>
</feature>
<sequence length="539" mass="61371">MDDEELTEQIKAQVDEWSSNSNECFHINLLSDSGAASTEKFQPEFTYPIFGDEEAIFGYQGLSISLTYAPHNLKPHLTIKYNKIFKALTETVKPTNISEALRDFLPAEAFVGGSTEEALRDEHAKEFVPPGEKIASYDRGQNGLFEVWSASLQDPRAKEILDRVGILVPMFIEGGTTLQLEQDWTTERWKLFLLYRVSPSPASSDPMITPYSLAGYGTSYRIFTLPDSNSTSTTETDLGLYSNDPLESFISPPEAEGAQESTKALSTRSPLELPSRERLSQFIILPPYQGHGHGQKLYNAMYVYLTAFSNVLEFTVEDPNEAFDDLRDICDLRYLRKNSHDFAGLRIKTDIPTDQFTANEFIPSDLIVPAATRRKVMQQFKINERQFDRLVEMHTLSFIPELNRSRSRTTRREKASNVNDRAFYLWRLYVKKRLYIFNRDQLAQLDREERVEKLEGAVDSVLEGYVGTLERVGAVEEEEEDLGEPTQLAKRKRKIIEDDDEDEDDENEGDLDSDVAGEAEEVDDDGNVKANGRKRARVE</sequence>
<comment type="similarity">
    <text evidence="1 7">Belongs to the HAT1 family.</text>
</comment>
<dbReference type="PANTHER" id="PTHR12046">
    <property type="entry name" value="HISTONE ACETYLTRANSFERASE TYPE B CATALYTIC SUBUNIT"/>
    <property type="match status" value="1"/>
</dbReference>
<comment type="function">
    <text evidence="7">Catalytic component of the histone acetylase B (HAT-B) complex. Has intrinsic substrate specificity that modifies lysine in recognition sequence GXGKXG. Involved in DNA double-strand break repair.</text>
</comment>
<dbReference type="OrthoDB" id="10253098at2759"/>
<dbReference type="Gene3D" id="3.90.360.10">
    <property type="entry name" value="Histone acetyl transferase 1 (HAT1), N-terminal domain"/>
    <property type="match status" value="1"/>
</dbReference>
<comment type="caution">
    <text evidence="13">The sequence shown here is derived from an EMBL/GenBank/DDBJ whole genome shotgun (WGS) entry which is preliminary data.</text>
</comment>
<feature type="compositionally biased region" description="Polar residues" evidence="11">
    <location>
        <begin position="259"/>
        <end position="269"/>
    </location>
</feature>
<evidence type="ECO:0000256" key="7">
    <source>
        <dbReference type="PIRNR" id="PIRNR038084"/>
    </source>
</evidence>
<name>A0A9P4Q4V2_9PEZI</name>
<keyword evidence="4 7" id="KW-0808">Transferase</keyword>
<feature type="binding site" evidence="9">
    <location>
        <begin position="282"/>
        <end position="284"/>
    </location>
    <ligand>
        <name>acetyl-CoA</name>
        <dbReference type="ChEBI" id="CHEBI:57288"/>
    </ligand>
</feature>
<evidence type="ECO:0000256" key="11">
    <source>
        <dbReference type="SAM" id="MobiDB-lite"/>
    </source>
</evidence>
<feature type="compositionally biased region" description="Acidic residues" evidence="11">
    <location>
        <begin position="497"/>
        <end position="525"/>
    </location>
</feature>
<dbReference type="GO" id="GO:0005634">
    <property type="term" value="C:nucleus"/>
    <property type="evidence" value="ECO:0007669"/>
    <property type="project" value="UniProtKB-SubCell"/>
</dbReference>
<dbReference type="Gene3D" id="3.40.630.30">
    <property type="match status" value="1"/>
</dbReference>
<dbReference type="GO" id="GO:0031509">
    <property type="term" value="P:subtelomeric heterochromatin formation"/>
    <property type="evidence" value="ECO:0007669"/>
    <property type="project" value="InterPro"/>
</dbReference>
<accession>A0A9P4Q4V2</accession>
<feature type="region of interest" description="Disordered" evidence="11">
    <location>
        <begin position="475"/>
        <end position="539"/>
    </location>
</feature>
<evidence type="ECO:0000256" key="9">
    <source>
        <dbReference type="PIRSR" id="PIRSR038084-2"/>
    </source>
</evidence>
<feature type="region of interest" description="Interaction with histone H4 N-terminus" evidence="9">
    <location>
        <begin position="52"/>
        <end position="54"/>
    </location>
</feature>
<dbReference type="InterPro" id="IPR017380">
    <property type="entry name" value="Hist_AcTrfase_B-typ_cat-su"/>
</dbReference>